<dbReference type="NCBIfam" id="TIGR02549">
    <property type="entry name" value="CRISPR_DxTHG"/>
    <property type="match status" value="1"/>
</dbReference>
<sequence length="396" mass="46026">MRVQISFLGIGNYQCCTYCWEDQRHTTRYFQEAVYRFFRPERCLIFMTREAEEKHGCWIKQIIEYEPVYIPEGKNEEELWEIFNVLTHHIADEDILIVDVTHGLRTQPMLSLAALYYLRVTRNVEIERIVYGAYDARNHADEAPVFDLTPFLRLIEWSVAAHLFIRYGQAGELAQLLREIHRLTYVESTDTKARHAQRTAGWLEGFSRGMSLVRLTEVLQQHARQLPQALQQVREDILNIPRLRPFGLLLDQTARRVQPLQHPHPYSYEGLQAQAALIRLLLNFGLVQQAITVAREAMVTRQALDAGYDPLHEREKAEEALNQLAKGLQDPETRRAYTGARHALAKLWNELTNVRNDINHAGMRAQPLQTDALFRRACELAESAAEWIERDVDQSE</sequence>
<protein>
    <submittedName>
        <fullName evidence="1">CRISPR-associated protein, TM1812 family</fullName>
    </submittedName>
</protein>
<dbReference type="NCBIfam" id="TIGR02221">
    <property type="entry name" value="cas_TM1812"/>
    <property type="match status" value="1"/>
</dbReference>
<evidence type="ECO:0000313" key="2">
    <source>
        <dbReference type="Proteomes" id="UP000185812"/>
    </source>
</evidence>
<dbReference type="RefSeq" id="WP_072715016.1">
    <property type="nucleotide sequence ID" value="NZ_FRAU01000003.1"/>
</dbReference>
<gene>
    <name evidence="1" type="ORF">SAMN04488087_1152</name>
</gene>
<accession>A0A1M6SMS7</accession>
<dbReference type="InterPro" id="IPR013383">
    <property type="entry name" value="CRISPR-assoc_prot_DxTHG_CS"/>
</dbReference>
<organism evidence="1 2">
    <name type="scientific">Rhodothermus profundi</name>
    <dbReference type="NCBI Taxonomy" id="633813"/>
    <lineage>
        <taxon>Bacteria</taxon>
        <taxon>Pseudomonadati</taxon>
        <taxon>Rhodothermota</taxon>
        <taxon>Rhodothermia</taxon>
        <taxon>Rhodothermales</taxon>
        <taxon>Rhodothermaceae</taxon>
        <taxon>Rhodothermus</taxon>
    </lineage>
</organism>
<name>A0A1M6SMS7_9BACT</name>
<dbReference type="STRING" id="633813.SAMN04488087_1152"/>
<dbReference type="InterPro" id="IPR011742">
    <property type="entry name" value="CRISPR-assoc_prot_TM1812"/>
</dbReference>
<proteinExistence type="predicted"/>
<dbReference type="SUPFAM" id="SSF160980">
    <property type="entry name" value="SSO1389-like"/>
    <property type="match status" value="1"/>
</dbReference>
<reference evidence="2" key="1">
    <citation type="submission" date="2016-11" db="EMBL/GenBank/DDBJ databases">
        <authorList>
            <person name="Varghese N."/>
            <person name="Submissions S."/>
        </authorList>
    </citation>
    <scope>NUCLEOTIDE SEQUENCE [LARGE SCALE GENOMIC DNA]</scope>
    <source>
        <strain evidence="2">DSM 22212</strain>
    </source>
</reference>
<dbReference type="EMBL" id="FRAU01000003">
    <property type="protein sequence ID" value="SHK46013.1"/>
    <property type="molecule type" value="Genomic_DNA"/>
</dbReference>
<evidence type="ECO:0000313" key="1">
    <source>
        <dbReference type="EMBL" id="SHK46013.1"/>
    </source>
</evidence>
<dbReference type="Proteomes" id="UP000185812">
    <property type="component" value="Unassembled WGS sequence"/>
</dbReference>
<dbReference type="CDD" id="cd09732">
    <property type="entry name" value="Csx1_III-U"/>
    <property type="match status" value="1"/>
</dbReference>
<dbReference type="OrthoDB" id="9777703at2"/>
<dbReference type="AlphaFoldDB" id="A0A1M6SMS7"/>
<keyword evidence="2" id="KW-1185">Reference proteome</keyword>